<evidence type="ECO:0000259" key="8">
    <source>
        <dbReference type="PROSITE" id="PS50057"/>
    </source>
</evidence>
<evidence type="ECO:0000313" key="10">
    <source>
        <dbReference type="Proteomes" id="UP001162156"/>
    </source>
</evidence>
<dbReference type="InterPro" id="IPR019749">
    <property type="entry name" value="Band_41_domain"/>
</dbReference>
<dbReference type="GO" id="GO:0019346">
    <property type="term" value="P:transsulfuration"/>
    <property type="evidence" value="ECO:0007669"/>
    <property type="project" value="InterPro"/>
</dbReference>
<dbReference type="InterPro" id="IPR019748">
    <property type="entry name" value="FERM_central"/>
</dbReference>
<dbReference type="GO" id="GO:0030036">
    <property type="term" value="P:actin cytoskeleton organization"/>
    <property type="evidence" value="ECO:0007669"/>
    <property type="project" value="TreeGrafter"/>
</dbReference>
<name>A0AAV8WSV7_9CUCU</name>
<feature type="domain" description="FERM" evidence="8">
    <location>
        <begin position="287"/>
        <end position="547"/>
    </location>
</feature>
<evidence type="ECO:0000256" key="6">
    <source>
        <dbReference type="RuleBase" id="RU362118"/>
    </source>
</evidence>
<evidence type="ECO:0000313" key="9">
    <source>
        <dbReference type="EMBL" id="KAJ8929340.1"/>
    </source>
</evidence>
<dbReference type="CDD" id="cd17089">
    <property type="entry name" value="FERM_F0_TLN"/>
    <property type="match status" value="1"/>
</dbReference>
<dbReference type="Gene3D" id="1.20.120.230">
    <property type="entry name" value="Alpha-catenin/vinculin-like"/>
    <property type="match status" value="1"/>
</dbReference>
<evidence type="ECO:0000256" key="3">
    <source>
        <dbReference type="ARBA" id="ARBA00008376"/>
    </source>
</evidence>
<dbReference type="GO" id="GO:0051015">
    <property type="term" value="F:actin filament binding"/>
    <property type="evidence" value="ECO:0007669"/>
    <property type="project" value="InterPro"/>
</dbReference>
<dbReference type="AlphaFoldDB" id="A0AAV8WSV7"/>
<reference evidence="9" key="1">
    <citation type="journal article" date="2023" name="Insect Mol. Biol.">
        <title>Genome sequencing provides insights into the evolution of gene families encoding plant cell wall-degrading enzymes in longhorned beetles.</title>
        <authorList>
            <person name="Shin N.R."/>
            <person name="Okamura Y."/>
            <person name="Kirsch R."/>
            <person name="Pauchet Y."/>
        </authorList>
    </citation>
    <scope>NUCLEOTIDE SEQUENCE</scope>
    <source>
        <strain evidence="9">RBIC_L_NR</strain>
    </source>
</reference>
<dbReference type="EMBL" id="JANEYF010005052">
    <property type="protein sequence ID" value="KAJ8929340.1"/>
    <property type="molecule type" value="Genomic_DNA"/>
</dbReference>
<comment type="cofactor">
    <cofactor evidence="1 6">
        <name>pyridoxal 5'-phosphate</name>
        <dbReference type="ChEBI" id="CHEBI:597326"/>
    </cofactor>
</comment>
<dbReference type="Pfam" id="PF16511">
    <property type="entry name" value="FERM_f0"/>
    <property type="match status" value="1"/>
</dbReference>
<comment type="caution">
    <text evidence="9">The sequence shown here is derived from an EMBL/GenBank/DDBJ whole genome shotgun (WGS) entry which is preliminary data.</text>
</comment>
<feature type="region of interest" description="Disordered" evidence="7">
    <location>
        <begin position="130"/>
        <end position="157"/>
    </location>
</feature>
<protein>
    <recommendedName>
        <fullName evidence="8">FERM domain-containing protein</fullName>
    </recommendedName>
</protein>
<dbReference type="SUPFAM" id="SSF47031">
    <property type="entry name" value="Second domain of FERM"/>
    <property type="match status" value="1"/>
</dbReference>
<keyword evidence="10" id="KW-1185">Reference proteome</keyword>
<dbReference type="Proteomes" id="UP001162156">
    <property type="component" value="Unassembled WGS sequence"/>
</dbReference>
<dbReference type="InterPro" id="IPR015224">
    <property type="entry name" value="Talin_cent"/>
</dbReference>
<dbReference type="SMART" id="SM00295">
    <property type="entry name" value="B41"/>
    <property type="match status" value="1"/>
</dbReference>
<dbReference type="SUPFAM" id="SSF109880">
    <property type="entry name" value="A middle domain of Talin 1"/>
    <property type="match status" value="1"/>
</dbReference>
<sequence>MEVTDFPRGRSPLKTTRDVINADKKISETDTKLDKLTRQIAEQCPEGSTKKDLLAYSQPSYVASTKYQTQGTVTSPIVVQKMKAPERKPLVRPEKPEKVSAKFRKRPHVLRQIASDVVETSEHVVGVRVEKKSSKATKKGPDFPLHNTAGRPASSGDAELSSVMTHASVPPELRKTLGIFDSLVRLSVGIEDVEDLVADLEQAKKKLIIFVDSNVTETIVFNLTTTVHDSCRIIREKCAEASRQPKDYGLFLTDEDNKTGIWLAPARNLEYYLIANGDTIKYRKKLRILYAKMLDGAVKTMLVNDSQIVANLMVVICTKLEITKHGEYFLVLEDLENQENIKHRNYGTLTLKRKKVERKRDAKTKQLRKKLHIEEFFFSEQNNDSRDTLQLNLFYVQARDAILNGTHLITQDKACEFTGIQCQNQFGDCVESKPKPGFLDLKEFLPQSCTKMKGVEKNIFSEHRKFEDHSAVGAAITTIGSNLPEITKNVKMIAALMDDGNIGEKWLDTTRNVCHAFSNLLKAAEPECKEPSENLRNAASRVGEANT</sequence>
<dbReference type="Gene3D" id="3.90.1150.10">
    <property type="entry name" value="Aspartate Aminotransferase, domain 1"/>
    <property type="match status" value="1"/>
</dbReference>
<dbReference type="Pfam" id="PF09141">
    <property type="entry name" value="Talin_middle"/>
    <property type="match status" value="1"/>
</dbReference>
<evidence type="ECO:0000256" key="2">
    <source>
        <dbReference type="ARBA" id="ARBA00004496"/>
    </source>
</evidence>
<dbReference type="Pfam" id="PF01044">
    <property type="entry name" value="Vinculin"/>
    <property type="match status" value="1"/>
</dbReference>
<evidence type="ECO:0000256" key="5">
    <source>
        <dbReference type="ARBA" id="ARBA00022898"/>
    </source>
</evidence>
<dbReference type="FunFam" id="1.20.80.10:FF:000007">
    <property type="entry name" value="Talin 2"/>
    <property type="match status" value="1"/>
</dbReference>
<dbReference type="GO" id="GO:0005737">
    <property type="term" value="C:cytoplasm"/>
    <property type="evidence" value="ECO:0007669"/>
    <property type="project" value="UniProtKB-SubCell"/>
</dbReference>
<dbReference type="GO" id="GO:0005178">
    <property type="term" value="F:integrin binding"/>
    <property type="evidence" value="ECO:0007669"/>
    <property type="project" value="TreeGrafter"/>
</dbReference>
<comment type="similarity">
    <text evidence="3">Belongs to the vinculin/alpha-catenin family.</text>
</comment>
<keyword evidence="4" id="KW-0963">Cytoplasm</keyword>
<dbReference type="GO" id="GO:0005886">
    <property type="term" value="C:plasma membrane"/>
    <property type="evidence" value="ECO:0007669"/>
    <property type="project" value="TreeGrafter"/>
</dbReference>
<dbReference type="GO" id="GO:0030170">
    <property type="term" value="F:pyridoxal phosphate binding"/>
    <property type="evidence" value="ECO:0007669"/>
    <property type="project" value="InterPro"/>
</dbReference>
<dbReference type="GO" id="GO:0009887">
    <property type="term" value="P:animal organ morphogenesis"/>
    <property type="evidence" value="ECO:0007669"/>
    <property type="project" value="UniProtKB-ARBA"/>
</dbReference>
<organism evidence="9 10">
    <name type="scientific">Rhamnusium bicolor</name>
    <dbReference type="NCBI Taxonomy" id="1586634"/>
    <lineage>
        <taxon>Eukaryota</taxon>
        <taxon>Metazoa</taxon>
        <taxon>Ecdysozoa</taxon>
        <taxon>Arthropoda</taxon>
        <taxon>Hexapoda</taxon>
        <taxon>Insecta</taxon>
        <taxon>Pterygota</taxon>
        <taxon>Neoptera</taxon>
        <taxon>Endopterygota</taxon>
        <taxon>Coleoptera</taxon>
        <taxon>Polyphaga</taxon>
        <taxon>Cucujiformia</taxon>
        <taxon>Chrysomeloidea</taxon>
        <taxon>Cerambycidae</taxon>
        <taxon>Lepturinae</taxon>
        <taxon>Rhagiini</taxon>
        <taxon>Rhamnusium</taxon>
    </lineage>
</organism>
<dbReference type="InterPro" id="IPR036723">
    <property type="entry name" value="Alpha-catenin/vinculin-like_sf"/>
</dbReference>
<dbReference type="InterPro" id="IPR000299">
    <property type="entry name" value="FERM_domain"/>
</dbReference>
<keyword evidence="5 6" id="KW-0663">Pyridoxal phosphate</keyword>
<dbReference type="GO" id="GO:0001726">
    <property type="term" value="C:ruffle"/>
    <property type="evidence" value="ECO:0007669"/>
    <property type="project" value="InterPro"/>
</dbReference>
<dbReference type="Gene3D" id="1.20.80.10">
    <property type="match status" value="1"/>
</dbReference>
<dbReference type="InterPro" id="IPR000277">
    <property type="entry name" value="Cys/Met-Metab_PyrdxlP-dep_enz"/>
</dbReference>
<dbReference type="SUPFAM" id="SSF47220">
    <property type="entry name" value="alpha-catenin/vinculin-like"/>
    <property type="match status" value="1"/>
</dbReference>
<dbReference type="GO" id="GO:0005200">
    <property type="term" value="F:structural constituent of cytoskeleton"/>
    <property type="evidence" value="ECO:0007669"/>
    <property type="project" value="InterPro"/>
</dbReference>
<accession>A0AAV8WSV7</accession>
<evidence type="ECO:0000256" key="7">
    <source>
        <dbReference type="SAM" id="MobiDB-lite"/>
    </source>
</evidence>
<dbReference type="GO" id="GO:0030182">
    <property type="term" value="P:neuron differentiation"/>
    <property type="evidence" value="ECO:0007669"/>
    <property type="project" value="UniProtKB-ARBA"/>
</dbReference>
<dbReference type="InterPro" id="IPR035963">
    <property type="entry name" value="FERM_2"/>
</dbReference>
<dbReference type="Gene3D" id="3.10.20.90">
    <property type="entry name" value="Phosphatidylinositol 3-kinase Catalytic Subunit, Chain A, domain 1"/>
    <property type="match status" value="2"/>
</dbReference>
<dbReference type="InterPro" id="IPR014352">
    <property type="entry name" value="FERM/acyl-CoA-bd_prot_sf"/>
</dbReference>
<dbReference type="PROSITE" id="PS50057">
    <property type="entry name" value="FERM_3"/>
    <property type="match status" value="1"/>
</dbReference>
<dbReference type="GO" id="GO:0005925">
    <property type="term" value="C:focal adhesion"/>
    <property type="evidence" value="ECO:0007669"/>
    <property type="project" value="InterPro"/>
</dbReference>
<dbReference type="InterPro" id="IPR006077">
    <property type="entry name" value="Vinculin/catenin"/>
</dbReference>
<evidence type="ECO:0000256" key="1">
    <source>
        <dbReference type="ARBA" id="ARBA00001933"/>
    </source>
</evidence>
<dbReference type="CDD" id="cd14473">
    <property type="entry name" value="FERM_B-lobe"/>
    <property type="match status" value="1"/>
</dbReference>
<comment type="subcellular location">
    <subcellularLocation>
        <location evidence="2">Cytoplasm</location>
    </subcellularLocation>
</comment>
<dbReference type="SUPFAM" id="SSF53383">
    <property type="entry name" value="PLP-dependent transferases"/>
    <property type="match status" value="1"/>
</dbReference>
<evidence type="ECO:0000256" key="4">
    <source>
        <dbReference type="ARBA" id="ARBA00022490"/>
    </source>
</evidence>
<dbReference type="Pfam" id="PF01053">
    <property type="entry name" value="Cys_Met_Meta_PP"/>
    <property type="match status" value="1"/>
</dbReference>
<dbReference type="GO" id="GO:0098609">
    <property type="term" value="P:cell-cell adhesion"/>
    <property type="evidence" value="ECO:0007669"/>
    <property type="project" value="TreeGrafter"/>
</dbReference>
<dbReference type="InterPro" id="IPR036476">
    <property type="entry name" value="Talin_cent_sf"/>
</dbReference>
<dbReference type="PANTHER" id="PTHR19981">
    <property type="entry name" value="TALIN"/>
    <property type="match status" value="1"/>
</dbReference>
<dbReference type="PANTHER" id="PTHR19981:SF1">
    <property type="entry name" value="RHEA, ISOFORM B"/>
    <property type="match status" value="1"/>
</dbReference>
<dbReference type="InterPro" id="IPR015424">
    <property type="entry name" value="PyrdxlP-dep_Trfase"/>
</dbReference>
<dbReference type="InterPro" id="IPR032425">
    <property type="entry name" value="FERM_f0"/>
</dbReference>
<gene>
    <name evidence="9" type="ORF">NQ314_017980</name>
</gene>
<dbReference type="InterPro" id="IPR015422">
    <property type="entry name" value="PyrdxlP-dep_Trfase_small"/>
</dbReference>
<proteinExistence type="inferred from homology"/>
<comment type="similarity">
    <text evidence="6">Belongs to the trans-sulfuration enzymes family.</text>
</comment>